<dbReference type="GO" id="GO:0005975">
    <property type="term" value="P:carbohydrate metabolic process"/>
    <property type="evidence" value="ECO:0007669"/>
    <property type="project" value="UniProtKB-ARBA"/>
</dbReference>
<dbReference type="OrthoDB" id="1037816at2"/>
<dbReference type="AlphaFoldDB" id="A0A250KIR7"/>
<dbReference type="InterPro" id="IPR013320">
    <property type="entry name" value="ConA-like_dom_sf"/>
</dbReference>
<dbReference type="Proteomes" id="UP000267517">
    <property type="component" value="Chromosome II"/>
</dbReference>
<name>A0A250KIR7_9BACT</name>
<accession>A0A250KIR7</accession>
<evidence type="ECO:0000313" key="3">
    <source>
        <dbReference type="Proteomes" id="UP000267517"/>
    </source>
</evidence>
<dbReference type="RefSeq" id="WP_120174756.1">
    <property type="nucleotide sequence ID" value="NZ_AP018050.1"/>
</dbReference>
<feature type="domain" description="BT-3987-like N-terminal" evidence="1">
    <location>
        <begin position="31"/>
        <end position="145"/>
    </location>
</feature>
<dbReference type="Gene3D" id="2.60.120.200">
    <property type="match status" value="1"/>
</dbReference>
<protein>
    <recommendedName>
        <fullName evidence="1">BT-3987-like N-terminal domain-containing protein</fullName>
    </recommendedName>
</protein>
<dbReference type="GO" id="GO:0004553">
    <property type="term" value="F:hydrolase activity, hydrolyzing O-glycosyl compounds"/>
    <property type="evidence" value="ECO:0007669"/>
    <property type="project" value="UniProtKB-ARBA"/>
</dbReference>
<dbReference type="EMBL" id="AP018050">
    <property type="protein sequence ID" value="BBA29588.1"/>
    <property type="molecule type" value="Genomic_DNA"/>
</dbReference>
<evidence type="ECO:0000259" key="1">
    <source>
        <dbReference type="Pfam" id="PF08522"/>
    </source>
</evidence>
<dbReference type="Pfam" id="PF13385">
    <property type="entry name" value="Laminin_G_3"/>
    <property type="match status" value="1"/>
</dbReference>
<reference evidence="2 3" key="1">
    <citation type="submission" date="2017-05" db="EMBL/GenBank/DDBJ databases">
        <title>whole genome sequence of Prevotella melaninogenica GAI 07411.</title>
        <authorList>
            <person name="Kondo Y."/>
            <person name="Hoshino T."/>
        </authorList>
    </citation>
    <scope>NUCLEOTIDE SEQUENCE [LARGE SCALE GENOMIC DNA]</scope>
    <source>
        <strain evidence="2 3">GAI 07411</strain>
    </source>
</reference>
<dbReference type="InterPro" id="IPR013728">
    <property type="entry name" value="BT_3987-like_N"/>
</dbReference>
<sequence>MNKHIFKHIAVAFAACCVVSCQDSESDLLKQKVYFDGNLQKVEMPDTGSSLDVDITSRLSNKQDGAVDVSYSLADSSLVALYNSKYGTDYVAFKHQNVTFSKTSSTIAAGSIYADKVSLTLNNLDQLEAGKNYMLPVKLHSTSTPIIDGEDVEYIVLAKPVKITKAGDFYNKYISVKFPSGTYFKSFTYEALVHSIWWGSNCTIMGSEGLMIFRVGDVGGGISAGILQIAGRQHYEAPEKLQINKWYHVAVTFDQATGKTVMYLNGTKWAESAWNISGFDPNADVGFNIGKIPGFPWGERPFYGYMSEVRVWSVARTENQIKQNMLGVNPKSDGLELYFKMDGSETVNGNKIKDAAKGIECTTGGLEFTTLAQPVTMKDLQ</sequence>
<organism evidence="2 3">
    <name type="scientific">Prevotella melaninogenica</name>
    <dbReference type="NCBI Taxonomy" id="28132"/>
    <lineage>
        <taxon>Bacteria</taxon>
        <taxon>Pseudomonadati</taxon>
        <taxon>Bacteroidota</taxon>
        <taxon>Bacteroidia</taxon>
        <taxon>Bacteroidales</taxon>
        <taxon>Prevotellaceae</taxon>
        <taxon>Prevotella</taxon>
    </lineage>
</organism>
<dbReference type="SUPFAM" id="SSF49899">
    <property type="entry name" value="Concanavalin A-like lectins/glucanases"/>
    <property type="match status" value="1"/>
</dbReference>
<gene>
    <name evidence="2" type="ORF">PMEL_200102</name>
</gene>
<dbReference type="Pfam" id="PF08522">
    <property type="entry name" value="BT_3987-like_N"/>
    <property type="match status" value="1"/>
</dbReference>
<proteinExistence type="predicted"/>
<dbReference type="Gene3D" id="2.60.40.1740">
    <property type="entry name" value="hypothetical protein (bacova_03559)"/>
    <property type="match status" value="1"/>
</dbReference>
<evidence type="ECO:0000313" key="2">
    <source>
        <dbReference type="EMBL" id="BBA29588.1"/>
    </source>
</evidence>